<accession>A0A2R7Y5T1</accession>
<dbReference type="Gene3D" id="3.40.50.10900">
    <property type="entry name" value="PAC-like subunit"/>
    <property type="match status" value="1"/>
</dbReference>
<dbReference type="InterPro" id="IPR019151">
    <property type="entry name" value="Proteasome_assmbl_chaperone_2"/>
</dbReference>
<gene>
    <name evidence="1" type="ORF">B9J98_03150</name>
</gene>
<proteinExistence type="predicted"/>
<dbReference type="SUPFAM" id="SSF159659">
    <property type="entry name" value="Cgl1923-like"/>
    <property type="match status" value="1"/>
</dbReference>
<protein>
    <recommendedName>
        <fullName evidence="3">Proteasome assembly chaperone family protein</fullName>
    </recommendedName>
</protein>
<evidence type="ECO:0000313" key="1">
    <source>
        <dbReference type="EMBL" id="PUA32901.1"/>
    </source>
</evidence>
<sequence>METSIKVDKTVNLKGACAIEVAPSPGAAGLIAGVFLIDALKAEKVGEILSPHFPQVSLVNEDGIAFPSHIDLYLYVDEKTGLKLLFIVRNFPMESGDGSYLVAKEIYMFLKASGVESLYCLGSGRVTGNGAVLVSAAKLEHAKEILEAGAKMAPSQDVLPVDRLTSFLLLFFARDGKKTCLLLSDSPSYIPDPSAAKRLLEVLLRSLKMELDLSKLDEDIRRYQQLLEGLERSILGQTEPAREERPAREPFYIG</sequence>
<evidence type="ECO:0008006" key="3">
    <source>
        <dbReference type="Google" id="ProtNLM"/>
    </source>
</evidence>
<dbReference type="Proteomes" id="UP000244066">
    <property type="component" value="Unassembled WGS sequence"/>
</dbReference>
<dbReference type="PANTHER" id="PTHR35610">
    <property type="entry name" value="3-ISOPROPYLMALATE DEHYDRATASE-RELATED"/>
    <property type="match status" value="1"/>
</dbReference>
<comment type="caution">
    <text evidence="1">The sequence shown here is derived from an EMBL/GenBank/DDBJ whole genome shotgun (WGS) entry which is preliminary data.</text>
</comment>
<dbReference type="InterPro" id="IPR038389">
    <property type="entry name" value="PSMG2_sf"/>
</dbReference>
<dbReference type="AlphaFoldDB" id="A0A2R7Y5T1"/>
<organism evidence="1 2">
    <name type="scientific">Candidatus Terraquivivens tikiterensis</name>
    <dbReference type="NCBI Taxonomy" id="1980982"/>
    <lineage>
        <taxon>Archaea</taxon>
        <taxon>Nitrososphaerota</taxon>
        <taxon>Candidatus Wolframiiraptoraceae</taxon>
        <taxon>Candidatus Terraquivivens</taxon>
    </lineage>
</organism>
<evidence type="ECO:0000313" key="2">
    <source>
        <dbReference type="Proteomes" id="UP000244066"/>
    </source>
</evidence>
<reference evidence="1 2" key="1">
    <citation type="submission" date="2017-04" db="EMBL/GenBank/DDBJ databases">
        <title>Draft Aigarchaeota genome from a New Zealand hot spring.</title>
        <authorList>
            <person name="Reysenbach A.-L."/>
            <person name="Donaho J.A."/>
            <person name="Gerhart J."/>
            <person name="Kelley J.F."/>
            <person name="Kouba K."/>
            <person name="Podar M."/>
            <person name="Stott M."/>
        </authorList>
    </citation>
    <scope>NUCLEOTIDE SEQUENCE [LARGE SCALE GENOMIC DNA]</scope>
    <source>
        <strain evidence="1">NZ13_MG1</strain>
    </source>
</reference>
<name>A0A2R7Y5T1_9ARCH</name>
<dbReference type="Pfam" id="PF09754">
    <property type="entry name" value="PAC2"/>
    <property type="match status" value="1"/>
</dbReference>
<dbReference type="EMBL" id="NDWU01000006">
    <property type="protein sequence ID" value="PUA32901.1"/>
    <property type="molecule type" value="Genomic_DNA"/>
</dbReference>